<dbReference type="GO" id="GO:0020037">
    <property type="term" value="F:heme binding"/>
    <property type="evidence" value="ECO:0007669"/>
    <property type="project" value="InterPro"/>
</dbReference>
<dbReference type="InterPro" id="IPR001128">
    <property type="entry name" value="Cyt_P450"/>
</dbReference>
<feature type="binding site" description="axial binding residue" evidence="8">
    <location>
        <position position="447"/>
    </location>
    <ligand>
        <name>heme</name>
        <dbReference type="ChEBI" id="CHEBI:30413"/>
    </ligand>
    <ligandPart>
        <name>Fe</name>
        <dbReference type="ChEBI" id="CHEBI:18248"/>
    </ligandPart>
</feature>
<keyword evidence="7 9" id="KW-0503">Monooxygenase</keyword>
<dbReference type="SUPFAM" id="SSF48264">
    <property type="entry name" value="Cytochrome P450"/>
    <property type="match status" value="1"/>
</dbReference>
<dbReference type="OrthoDB" id="1470350at2759"/>
<evidence type="ECO:0000256" key="6">
    <source>
        <dbReference type="ARBA" id="ARBA00023004"/>
    </source>
</evidence>
<dbReference type="AlphaFoldDB" id="A0A319E775"/>
<evidence type="ECO:0000313" key="10">
    <source>
        <dbReference type="EMBL" id="PYH96568.1"/>
    </source>
</evidence>
<dbReference type="EMBL" id="KZ825836">
    <property type="protein sequence ID" value="PYH96568.1"/>
    <property type="molecule type" value="Genomic_DNA"/>
</dbReference>
<gene>
    <name evidence="10" type="ORF">BO71DRAFT_427996</name>
</gene>
<dbReference type="InterPro" id="IPR036396">
    <property type="entry name" value="Cyt_P450_sf"/>
</dbReference>
<evidence type="ECO:0000313" key="11">
    <source>
        <dbReference type="Proteomes" id="UP000247810"/>
    </source>
</evidence>
<dbReference type="PROSITE" id="PS00086">
    <property type="entry name" value="CYTOCHROME_P450"/>
    <property type="match status" value="1"/>
</dbReference>
<reference evidence="10 11" key="1">
    <citation type="submission" date="2018-02" db="EMBL/GenBank/DDBJ databases">
        <title>The genomes of Aspergillus section Nigri reveals drivers in fungal speciation.</title>
        <authorList>
            <consortium name="DOE Joint Genome Institute"/>
            <person name="Vesth T.C."/>
            <person name="Nybo J."/>
            <person name="Theobald S."/>
            <person name="Brandl J."/>
            <person name="Frisvad J.C."/>
            <person name="Nielsen K.F."/>
            <person name="Lyhne E.K."/>
            <person name="Kogle M.E."/>
            <person name="Kuo A."/>
            <person name="Riley R."/>
            <person name="Clum A."/>
            <person name="Nolan M."/>
            <person name="Lipzen A."/>
            <person name="Salamov A."/>
            <person name="Henrissat B."/>
            <person name="Wiebenga A."/>
            <person name="De vries R.P."/>
            <person name="Grigoriev I.V."/>
            <person name="Mortensen U.H."/>
            <person name="Andersen M.R."/>
            <person name="Baker S.E."/>
        </authorList>
    </citation>
    <scope>NUCLEOTIDE SEQUENCE [LARGE SCALE GENOMIC DNA]</scope>
    <source>
        <strain evidence="10 11">CBS 707.79</strain>
    </source>
</reference>
<proteinExistence type="inferred from homology"/>
<sequence>MLLSLGFGSHILLWVVGAFLFLKIRRSLSDWAFARKNGCGKARHLPSYLLGFDTLFTLLKSYTHNKSTELVEGWHHEFGNTFTVHFGKGTVVQTCEPKNVQAVLATKFTDFDLGDRKEGYRPLLGEGIFASDGRVWEHSRALLRPNFVRNQISDIAVYEKHVSQLFKHIPVDGSTVELQELFLRMTLDSATEFLFGQSVDTLGSESLSTTNSFAENFKVSLAGTLVRVLLGPLRVFYRNSAYNKATVESRRYVGQFVKSALEHRAAQESGQLEKNPSQAYVFLHELVQQTQDEKVLTDQLLSVLLAGRDTTAILLSITFFIMAKREDIWNKLRADVLKLEGKKPSFEDLKSMKYLTWVMNETLRLYPIVPINIRTANKNTTLPIGGGSDGTSPVFVAKGQEVMYSAYTMHRLPDVYGADATEYRPERWENLRPGWAYIPFSGGPRICIAQQFALTEAGYTIVRILQEFESIESRDPEPLKARVGLTLASANGTKVALTPVRA</sequence>
<protein>
    <submittedName>
        <fullName evidence="10">Cytochrome P450</fullName>
    </submittedName>
</protein>
<dbReference type="GO" id="GO:0005506">
    <property type="term" value="F:iron ion binding"/>
    <property type="evidence" value="ECO:0007669"/>
    <property type="project" value="InterPro"/>
</dbReference>
<dbReference type="Proteomes" id="UP000247810">
    <property type="component" value="Unassembled WGS sequence"/>
</dbReference>
<dbReference type="PANTHER" id="PTHR24287:SF1">
    <property type="entry name" value="P450, PUTATIVE (EUROFUNG)-RELATED"/>
    <property type="match status" value="1"/>
</dbReference>
<evidence type="ECO:0000256" key="5">
    <source>
        <dbReference type="ARBA" id="ARBA00023002"/>
    </source>
</evidence>
<dbReference type="PANTHER" id="PTHR24287">
    <property type="entry name" value="P450, PUTATIVE (EUROFUNG)-RELATED"/>
    <property type="match status" value="1"/>
</dbReference>
<dbReference type="VEuPathDB" id="FungiDB:BO71DRAFT_427996"/>
<dbReference type="PRINTS" id="PR01239">
    <property type="entry name" value="EP450IICYP52"/>
</dbReference>
<evidence type="ECO:0000256" key="1">
    <source>
        <dbReference type="ARBA" id="ARBA00001971"/>
    </source>
</evidence>
<keyword evidence="11" id="KW-1185">Reference proteome</keyword>
<evidence type="ECO:0000256" key="7">
    <source>
        <dbReference type="ARBA" id="ARBA00023033"/>
    </source>
</evidence>
<dbReference type="PRINTS" id="PR00385">
    <property type="entry name" value="P450"/>
</dbReference>
<evidence type="ECO:0000256" key="3">
    <source>
        <dbReference type="ARBA" id="ARBA00022617"/>
    </source>
</evidence>
<dbReference type="STRING" id="1448320.A0A319E775"/>
<dbReference type="Gene3D" id="1.10.630.10">
    <property type="entry name" value="Cytochrome P450"/>
    <property type="match status" value="1"/>
</dbReference>
<dbReference type="PRINTS" id="PR00464">
    <property type="entry name" value="EP450II"/>
</dbReference>
<comment type="cofactor">
    <cofactor evidence="1 8">
        <name>heme</name>
        <dbReference type="ChEBI" id="CHEBI:30413"/>
    </cofactor>
</comment>
<keyword evidence="3 8" id="KW-0349">Heme</keyword>
<comment type="similarity">
    <text evidence="2 9">Belongs to the cytochrome P450 family.</text>
</comment>
<organism evidence="10 11">
    <name type="scientific">Aspergillus ellipticus CBS 707.79</name>
    <dbReference type="NCBI Taxonomy" id="1448320"/>
    <lineage>
        <taxon>Eukaryota</taxon>
        <taxon>Fungi</taxon>
        <taxon>Dikarya</taxon>
        <taxon>Ascomycota</taxon>
        <taxon>Pezizomycotina</taxon>
        <taxon>Eurotiomycetes</taxon>
        <taxon>Eurotiomycetidae</taxon>
        <taxon>Eurotiales</taxon>
        <taxon>Aspergillaceae</taxon>
        <taxon>Aspergillus</taxon>
        <taxon>Aspergillus subgen. Circumdati</taxon>
    </lineage>
</organism>
<dbReference type="InterPro" id="IPR017972">
    <property type="entry name" value="Cyt_P450_CS"/>
</dbReference>
<evidence type="ECO:0000256" key="2">
    <source>
        <dbReference type="ARBA" id="ARBA00010617"/>
    </source>
</evidence>
<evidence type="ECO:0000256" key="9">
    <source>
        <dbReference type="RuleBase" id="RU000461"/>
    </source>
</evidence>
<dbReference type="GO" id="GO:0016712">
    <property type="term" value="F:oxidoreductase activity, acting on paired donors, with incorporation or reduction of molecular oxygen, reduced flavin or flavoprotein as one donor, and incorporation of one atom of oxygen"/>
    <property type="evidence" value="ECO:0007669"/>
    <property type="project" value="InterPro"/>
</dbReference>
<evidence type="ECO:0000256" key="8">
    <source>
        <dbReference type="PIRSR" id="PIRSR602402-1"/>
    </source>
</evidence>
<accession>A0A319E775</accession>
<name>A0A319E775_9EURO</name>
<evidence type="ECO:0000256" key="4">
    <source>
        <dbReference type="ARBA" id="ARBA00022723"/>
    </source>
</evidence>
<dbReference type="InterPro" id="IPR047146">
    <property type="entry name" value="Cyt_P450_E_CYP52_fungi"/>
</dbReference>
<dbReference type="Pfam" id="PF00067">
    <property type="entry name" value="p450"/>
    <property type="match status" value="1"/>
</dbReference>
<dbReference type="InterPro" id="IPR002974">
    <property type="entry name" value="Cyt_P450_E_CYP52_ascomycetes"/>
</dbReference>
<dbReference type="InterPro" id="IPR002402">
    <property type="entry name" value="Cyt_P450_E_grp-II"/>
</dbReference>
<keyword evidence="5 9" id="KW-0560">Oxidoreductase</keyword>
<keyword evidence="4 8" id="KW-0479">Metal-binding</keyword>
<keyword evidence="6 8" id="KW-0408">Iron</keyword>
<dbReference type="CDD" id="cd11063">
    <property type="entry name" value="CYP52"/>
    <property type="match status" value="1"/>
</dbReference>